<gene>
    <name evidence="1" type="ORF">O987_10975</name>
</gene>
<dbReference type="HOGENOM" id="CLU_1977880_0_0_4"/>
<sequence length="130" mass="14744">MWPFSLFKKLSQDPAVGQPRGDYIGCYLLGTHTSGRDDDISYISLATTREQLEQDARQYLQEFLEQHPQLNEAERLALQDLLEHWNARADAHLSQDGGKPGQPLAVQGGSELFLRTGMRARKKEKGVYLE</sequence>
<name>A0A076PNP5_COMTE</name>
<dbReference type="Proteomes" id="UP000028782">
    <property type="component" value="Chromosome"/>
</dbReference>
<protein>
    <submittedName>
        <fullName evidence="1">Uncharacterized protein</fullName>
    </submittedName>
</protein>
<evidence type="ECO:0000313" key="2">
    <source>
        <dbReference type="Proteomes" id="UP000028782"/>
    </source>
</evidence>
<organism evidence="1 2">
    <name type="scientific">Comamonas testosteroni TK102</name>
    <dbReference type="NCBI Taxonomy" id="1392005"/>
    <lineage>
        <taxon>Bacteria</taxon>
        <taxon>Pseudomonadati</taxon>
        <taxon>Pseudomonadota</taxon>
        <taxon>Betaproteobacteria</taxon>
        <taxon>Burkholderiales</taxon>
        <taxon>Comamonadaceae</taxon>
        <taxon>Comamonas</taxon>
    </lineage>
</organism>
<dbReference type="RefSeq" id="WP_043372119.1">
    <property type="nucleotide sequence ID" value="NZ_CP006704.1"/>
</dbReference>
<dbReference type="KEGG" id="ctes:O987_10975"/>
<proteinExistence type="predicted"/>
<evidence type="ECO:0000313" key="1">
    <source>
        <dbReference type="EMBL" id="AIJ46316.1"/>
    </source>
</evidence>
<accession>A0A076PNP5</accession>
<dbReference type="EMBL" id="CP006704">
    <property type="protein sequence ID" value="AIJ46316.1"/>
    <property type="molecule type" value="Genomic_DNA"/>
</dbReference>
<dbReference type="AlphaFoldDB" id="A0A076PNP5"/>
<reference evidence="1 2" key="1">
    <citation type="journal article" date="2014" name="Genome Announc.">
        <title>Complete Genome Sequence of Polychlorinated Biphenyl Degrader Comamonas testosteroni TK102 (NBRC 109938).</title>
        <authorList>
            <person name="Fukuda K."/>
            <person name="Hosoyama A."/>
            <person name="Tsuchikane K."/>
            <person name="Ohji S."/>
            <person name="Yamazoe A."/>
            <person name="Fujita N."/>
            <person name="Shintani M."/>
            <person name="Kimbara K."/>
        </authorList>
    </citation>
    <scope>NUCLEOTIDE SEQUENCE [LARGE SCALE GENOMIC DNA]</scope>
    <source>
        <strain evidence="1">TK102</strain>
    </source>
</reference>